<keyword evidence="4 6" id="KW-0315">Glutamine amidotransferase</keyword>
<reference evidence="10 11" key="1">
    <citation type="submission" date="2019-10" db="EMBL/GenBank/DDBJ databases">
        <title>Extracellular Electron Transfer in a Candidatus Methanoperedens spp. Enrichment Culture.</title>
        <authorList>
            <person name="Berger S."/>
            <person name="Rangel Shaw D."/>
            <person name="Berben T."/>
            <person name="In 'T Zandt M."/>
            <person name="Frank J."/>
            <person name="Reimann J."/>
            <person name="Jetten M.S.M."/>
            <person name="Welte C.U."/>
        </authorList>
    </citation>
    <scope>NUCLEOTIDE SEQUENCE [LARGE SCALE GENOMIC DNA]</scope>
    <source>
        <strain evidence="10">SB12</strain>
    </source>
</reference>
<evidence type="ECO:0000256" key="6">
    <source>
        <dbReference type="HAMAP-Rule" id="MF_00028"/>
    </source>
</evidence>
<dbReference type="HAMAP" id="MF_00028">
    <property type="entry name" value="CobQ"/>
    <property type="match status" value="1"/>
</dbReference>
<feature type="domain" description="CobB/CobQ-like glutamine amidotransferase" evidence="9">
    <location>
        <begin position="627"/>
        <end position="811"/>
    </location>
</feature>
<dbReference type="Gene3D" id="3.40.640.10">
    <property type="entry name" value="Type I PLP-dependent aspartate aminotransferase-like (Major domain)"/>
    <property type="match status" value="1"/>
</dbReference>
<dbReference type="PROSITE" id="PS51274">
    <property type="entry name" value="GATASE_COBBQ"/>
    <property type="match status" value="1"/>
</dbReference>
<dbReference type="InterPro" id="IPR004838">
    <property type="entry name" value="NHTrfase_class1_PyrdxlP-BS"/>
</dbReference>
<evidence type="ECO:0000256" key="3">
    <source>
        <dbReference type="ARBA" id="ARBA00022573"/>
    </source>
</evidence>
<comment type="catalytic activity">
    <reaction evidence="5">
        <text>O-phospho-L-threonine + H(+) = (R)-1-aminopropan-2-yl phosphate + CO2</text>
        <dbReference type="Rhea" id="RHEA:11492"/>
        <dbReference type="ChEBI" id="CHEBI:15378"/>
        <dbReference type="ChEBI" id="CHEBI:16526"/>
        <dbReference type="ChEBI" id="CHEBI:58563"/>
        <dbReference type="ChEBI" id="CHEBI:58675"/>
        <dbReference type="EC" id="4.1.1.81"/>
    </reaction>
</comment>
<evidence type="ECO:0000256" key="1">
    <source>
        <dbReference type="ARBA" id="ARBA00003444"/>
    </source>
</evidence>
<dbReference type="InterPro" id="IPR033949">
    <property type="entry name" value="CobQ_GATase1"/>
</dbReference>
<evidence type="ECO:0000256" key="4">
    <source>
        <dbReference type="ARBA" id="ARBA00022962"/>
    </source>
</evidence>
<dbReference type="SUPFAM" id="SSF53383">
    <property type="entry name" value="PLP-dependent transferases"/>
    <property type="match status" value="1"/>
</dbReference>
<dbReference type="SUPFAM" id="SSF52317">
    <property type="entry name" value="Class I glutamine amidotransferase-like"/>
    <property type="match status" value="1"/>
</dbReference>
<dbReference type="Pfam" id="PF01656">
    <property type="entry name" value="CbiA"/>
    <property type="match status" value="1"/>
</dbReference>
<dbReference type="InterPro" id="IPR005860">
    <property type="entry name" value="CobD"/>
</dbReference>
<evidence type="ECO:0000313" key="11">
    <source>
        <dbReference type="Proteomes" id="UP000460298"/>
    </source>
</evidence>
<dbReference type="PROSITE" id="PS00105">
    <property type="entry name" value="AA_TRANSFER_CLASS_1"/>
    <property type="match status" value="1"/>
</dbReference>
<dbReference type="InterPro" id="IPR004459">
    <property type="entry name" value="CobQ_synth"/>
</dbReference>
<dbReference type="InterPro" id="IPR011698">
    <property type="entry name" value="GATase_3"/>
</dbReference>
<dbReference type="CDD" id="cd05389">
    <property type="entry name" value="CobQ_N"/>
    <property type="match status" value="1"/>
</dbReference>
<comment type="function">
    <text evidence="1">Decarboxylates L-threonine-O-3-phosphate to yield (R)-1-amino-2-propanol O-2-phosphate, the precursor for the linkage between the nucleotide loop and the corrin ring in cobalamin.</text>
</comment>
<dbReference type="GO" id="GO:0030170">
    <property type="term" value="F:pyridoxal phosphate binding"/>
    <property type="evidence" value="ECO:0007669"/>
    <property type="project" value="InterPro"/>
</dbReference>
<dbReference type="Gene3D" id="3.90.1150.10">
    <property type="entry name" value="Aspartate Aminotransferase, domain 1"/>
    <property type="match status" value="1"/>
</dbReference>
<feature type="domain" description="Aminotransferase class I/classII large" evidence="7">
    <location>
        <begin position="33"/>
        <end position="354"/>
    </location>
</feature>
<dbReference type="PANTHER" id="PTHR21343:SF1">
    <property type="entry name" value="COBYRIC ACID SYNTHASE"/>
    <property type="match status" value="1"/>
</dbReference>
<dbReference type="CDD" id="cd00609">
    <property type="entry name" value="AAT_like"/>
    <property type="match status" value="1"/>
</dbReference>
<accession>A0A833LWA8</accession>
<dbReference type="NCBIfam" id="NF001989">
    <property type="entry name" value="PRK00784.1"/>
    <property type="match status" value="1"/>
</dbReference>
<evidence type="ECO:0000256" key="2">
    <source>
        <dbReference type="ARBA" id="ARBA00004953"/>
    </source>
</evidence>
<evidence type="ECO:0000259" key="9">
    <source>
        <dbReference type="Pfam" id="PF07685"/>
    </source>
</evidence>
<dbReference type="SUPFAM" id="SSF52540">
    <property type="entry name" value="P-loop containing nucleoside triphosphate hydrolases"/>
    <property type="match status" value="1"/>
</dbReference>
<dbReference type="InterPro" id="IPR002586">
    <property type="entry name" value="CobQ/CobB/MinD/ParA_Nub-bd_dom"/>
</dbReference>
<feature type="active site" description="Nucleophile" evidence="6">
    <location>
        <position position="706"/>
    </location>
</feature>
<dbReference type="Gene3D" id="3.40.50.300">
    <property type="entry name" value="P-loop containing nucleotide triphosphate hydrolases"/>
    <property type="match status" value="1"/>
</dbReference>
<protein>
    <recommendedName>
        <fullName evidence="6">Cobyric acid synthase</fullName>
    </recommendedName>
</protein>
<evidence type="ECO:0000259" key="7">
    <source>
        <dbReference type="Pfam" id="PF00155"/>
    </source>
</evidence>
<dbReference type="EMBL" id="WBUI01000067">
    <property type="protein sequence ID" value="KAB2927701.1"/>
    <property type="molecule type" value="Genomic_DNA"/>
</dbReference>
<dbReference type="GO" id="GO:0015420">
    <property type="term" value="F:ABC-type vitamin B12 transporter activity"/>
    <property type="evidence" value="ECO:0007669"/>
    <property type="project" value="UniProtKB-UniRule"/>
</dbReference>
<dbReference type="InterPro" id="IPR047045">
    <property type="entry name" value="CobQ_N"/>
</dbReference>
<dbReference type="GO" id="GO:0009236">
    <property type="term" value="P:cobalamin biosynthetic process"/>
    <property type="evidence" value="ECO:0007669"/>
    <property type="project" value="UniProtKB-UniRule"/>
</dbReference>
<gene>
    <name evidence="6" type="primary">cobQ</name>
    <name evidence="10" type="ORF">F9K24_22500</name>
</gene>
<feature type="active site" evidence="6">
    <location>
        <position position="803"/>
    </location>
</feature>
<dbReference type="InterPro" id="IPR027417">
    <property type="entry name" value="P-loop_NTPase"/>
</dbReference>
<comment type="pathway">
    <text evidence="2 6">Cofactor biosynthesis; adenosylcobalamin biosynthesis.</text>
</comment>
<evidence type="ECO:0000259" key="8">
    <source>
        <dbReference type="Pfam" id="PF01656"/>
    </source>
</evidence>
<dbReference type="InterPro" id="IPR015421">
    <property type="entry name" value="PyrdxlP-dep_Trfase_major"/>
</dbReference>
<comment type="similarity">
    <text evidence="6">Belongs to the CobB/CobQ family. CobQ subfamily.</text>
</comment>
<feature type="domain" description="CobQ/CobB/MinD/ParA nucleotide binding" evidence="8">
    <location>
        <begin position="376"/>
        <end position="607"/>
    </location>
</feature>
<dbReference type="NCBIfam" id="TIGR01140">
    <property type="entry name" value="L_thr_O3P_dcar"/>
    <property type="match status" value="1"/>
</dbReference>
<dbReference type="Proteomes" id="UP000460298">
    <property type="component" value="Unassembled WGS sequence"/>
</dbReference>
<dbReference type="InterPro" id="IPR015424">
    <property type="entry name" value="PyrdxlP-dep_Trfase"/>
</dbReference>
<organism evidence="10 11">
    <name type="scientific">Leptonema illini</name>
    <dbReference type="NCBI Taxonomy" id="183"/>
    <lineage>
        <taxon>Bacteria</taxon>
        <taxon>Pseudomonadati</taxon>
        <taxon>Spirochaetota</taxon>
        <taxon>Spirochaetia</taxon>
        <taxon>Leptospirales</taxon>
        <taxon>Leptospiraceae</taxon>
        <taxon>Leptonema</taxon>
    </lineage>
</organism>
<evidence type="ECO:0000313" key="10">
    <source>
        <dbReference type="EMBL" id="KAB2927701.1"/>
    </source>
</evidence>
<dbReference type="Pfam" id="PF07685">
    <property type="entry name" value="GATase_3"/>
    <property type="match status" value="1"/>
</dbReference>
<dbReference type="InterPro" id="IPR004839">
    <property type="entry name" value="Aminotransferase_I/II_large"/>
</dbReference>
<proteinExistence type="inferred from homology"/>
<dbReference type="Pfam" id="PF00155">
    <property type="entry name" value="Aminotran_1_2"/>
    <property type="match status" value="1"/>
</dbReference>
<dbReference type="GO" id="GO:0048472">
    <property type="term" value="F:threonine-phosphate decarboxylase activity"/>
    <property type="evidence" value="ECO:0007669"/>
    <property type="project" value="UniProtKB-EC"/>
</dbReference>
<evidence type="ECO:0000256" key="5">
    <source>
        <dbReference type="ARBA" id="ARBA00048531"/>
    </source>
</evidence>
<dbReference type="NCBIfam" id="TIGR00313">
    <property type="entry name" value="cobQ"/>
    <property type="match status" value="1"/>
</dbReference>
<comment type="function">
    <text evidence="6">Catalyzes amidations at positions B, D, E, and G on adenosylcobyrinic A,C-diamide. NH(2) groups are provided by glutamine, and one molecule of ATP is hydrogenolyzed for each amidation.</text>
</comment>
<dbReference type="CDD" id="cd01750">
    <property type="entry name" value="GATase1_CobQ"/>
    <property type="match status" value="1"/>
</dbReference>
<keyword evidence="3 6" id="KW-0169">Cobalamin biosynthesis</keyword>
<dbReference type="InterPro" id="IPR029062">
    <property type="entry name" value="Class_I_gatase-like"/>
</dbReference>
<dbReference type="PANTHER" id="PTHR21343">
    <property type="entry name" value="DETHIOBIOTIN SYNTHETASE"/>
    <property type="match status" value="1"/>
</dbReference>
<comment type="caution">
    <text evidence="10">The sequence shown here is derived from an EMBL/GenBank/DDBJ whole genome shotgun (WGS) entry which is preliminary data.</text>
</comment>
<dbReference type="InterPro" id="IPR015422">
    <property type="entry name" value="PyrdxlP-dep_Trfase_small"/>
</dbReference>
<dbReference type="AlphaFoldDB" id="A0A833LWA8"/>
<name>A0A833LWA8_9LEPT</name>
<sequence length="863" mass="92931">MIKNDAAAGPTLTGTGHGGNVHAFRRRFSSAAILDFSANINPLGPPEWLRGVISRSVGDLGHYPDPECNDLIAAIAGHGGYDPSLVVAANGSTELLYLLMRLSPCQRVVIPVPAYIDYARAARLAGKPVEIVAMAAESGFRLDLARLAGHLQPKDLVVIGSPNNPTGALVPGRDILALAGDFPEVDFLVDEAFLDFVPGGETVGGRRDNIHTLNSLTKFYAIPGLRLGFGVFPAAVARLMREHLPPWTVNSLAQAIGVRALQDRDYQEITRKNCIALREDLARGLAGFSGLRVFPGSANYLFLQLTGPIDAVVLAERLAAQGILIRRCDNYDGLSRSYARVAVRTATENARLLYALASVLGSKPATAPGRRKTPCLMFQGTSSNAGKSVLTAALCRILLQDGVRVAPFKAQNMSLNSFVTLQGEEMGRAQVVQAQAARLDPDVRMNPVLLKPSSDTGSQVIVRGRPVRNMSVSQYHAFKDQAWEAAVACYDSLAAEYQAIVLEGAGSPGEVNLKRHDFVNMRMARHAGSPVLLVGDIDRGGVYASFVGTMEVLAEWERELVAGFVVNRFRGQASLLHSAHDYIREHTGREVFGVVPYFHDLDLPEEDSVSFKEGIYRRPQPGEPHADIVVVSLPHISNFTDVEPFLAEPDVHLRVVSRVDELGSPDALILPGSKNVIGDLRFLRDSGFAGAISRLAVAGCTIVGICGGYQLLGRRIDDPLGLESMPGTSEHGLGLLEVATELKGAKTLLRRTGTHIVSGLPVCGYEIHHGVSDHGLQQVVQFDDGSGCGAIGGDGRIWGCYLHGVFDEDQFRRRFIDTLLTGKGLPAKSAVLAPYNLEAAFDRLAARVRSSLDMARLYGLMGL</sequence>
<dbReference type="Gene3D" id="3.40.50.880">
    <property type="match status" value="1"/>
</dbReference>
<dbReference type="UniPathway" id="UPA00148"/>